<evidence type="ECO:0000256" key="2">
    <source>
        <dbReference type="ARBA" id="ARBA00005337"/>
    </source>
</evidence>
<dbReference type="InterPro" id="IPR018527">
    <property type="entry name" value="Rubredoxin_Fe_BS"/>
</dbReference>
<evidence type="ECO:0000313" key="10">
    <source>
        <dbReference type="Proteomes" id="UP000325755"/>
    </source>
</evidence>
<gene>
    <name evidence="9" type="ORF">F6R98_20960</name>
</gene>
<dbReference type="AlphaFoldDB" id="A0A5Q0BLI5"/>
<dbReference type="PANTHER" id="PTHR47627:SF1">
    <property type="entry name" value="RUBREDOXIN-1-RELATED"/>
    <property type="match status" value="1"/>
</dbReference>
<keyword evidence="4 7" id="KW-0479">Metal-binding</keyword>
<dbReference type="GO" id="GO:0043448">
    <property type="term" value="P:alkane catabolic process"/>
    <property type="evidence" value="ECO:0007669"/>
    <property type="project" value="TreeGrafter"/>
</dbReference>
<proteinExistence type="inferred from homology"/>
<reference evidence="9 10" key="1">
    <citation type="submission" date="2019-09" db="EMBL/GenBank/DDBJ databases">
        <title>Ecophysiology of the spiral-shaped methanotroph Methylospira mobilis as revealed by the complete genome sequence.</title>
        <authorList>
            <person name="Oshkin I.Y."/>
            <person name="Dedysh S.N."/>
            <person name="Miroshnikov K."/>
            <person name="Danilova O.V."/>
            <person name="Hakobyan A."/>
            <person name="Liesack W."/>
        </authorList>
    </citation>
    <scope>NUCLEOTIDE SEQUENCE [LARGE SCALE GENOMIC DNA]</scope>
    <source>
        <strain evidence="9 10">Shm1</strain>
    </source>
</reference>
<sequence>MSRSGCYECRICWYLYDPELGDDSAQIAAGTRFEQLPPDWSCPQCDNPRQVFLACADATERE</sequence>
<dbReference type="PROSITE" id="PS00202">
    <property type="entry name" value="RUBREDOXIN"/>
    <property type="match status" value="1"/>
</dbReference>
<dbReference type="InterPro" id="IPR050526">
    <property type="entry name" value="Rubredoxin_ET"/>
</dbReference>
<dbReference type="InParanoid" id="A0A5Q0BLI5"/>
<evidence type="ECO:0000256" key="5">
    <source>
        <dbReference type="ARBA" id="ARBA00022982"/>
    </source>
</evidence>
<comment type="similarity">
    <text evidence="2 7">Belongs to the rubredoxin family.</text>
</comment>
<name>A0A5Q0BLI5_9GAMM</name>
<evidence type="ECO:0000256" key="3">
    <source>
        <dbReference type="ARBA" id="ARBA00022448"/>
    </source>
</evidence>
<keyword evidence="5 7" id="KW-0249">Electron transport</keyword>
<dbReference type="PROSITE" id="PS50903">
    <property type="entry name" value="RUBREDOXIN_LIKE"/>
    <property type="match status" value="1"/>
</dbReference>
<dbReference type="SUPFAM" id="SSF57802">
    <property type="entry name" value="Rubredoxin-like"/>
    <property type="match status" value="1"/>
</dbReference>
<dbReference type="InterPro" id="IPR024934">
    <property type="entry name" value="Rubredoxin-like_dom"/>
</dbReference>
<evidence type="ECO:0000256" key="6">
    <source>
        <dbReference type="ARBA" id="ARBA00023004"/>
    </source>
</evidence>
<evidence type="ECO:0000256" key="7">
    <source>
        <dbReference type="RuleBase" id="RU003820"/>
    </source>
</evidence>
<dbReference type="Proteomes" id="UP000325755">
    <property type="component" value="Chromosome"/>
</dbReference>
<keyword evidence="10" id="KW-1185">Reference proteome</keyword>
<dbReference type="Gene3D" id="2.20.28.10">
    <property type="match status" value="1"/>
</dbReference>
<organism evidence="9 10">
    <name type="scientific">Candidatus Methylospira mobilis</name>
    <dbReference type="NCBI Taxonomy" id="1808979"/>
    <lineage>
        <taxon>Bacteria</taxon>
        <taxon>Pseudomonadati</taxon>
        <taxon>Pseudomonadota</taxon>
        <taxon>Gammaproteobacteria</taxon>
        <taxon>Methylococcales</taxon>
        <taxon>Methylococcaceae</taxon>
        <taxon>Candidatus Methylospira</taxon>
    </lineage>
</organism>
<dbReference type="EMBL" id="CP044205">
    <property type="protein sequence ID" value="QFY44795.1"/>
    <property type="molecule type" value="Genomic_DNA"/>
</dbReference>
<dbReference type="PANTHER" id="PTHR47627">
    <property type="entry name" value="RUBREDOXIN"/>
    <property type="match status" value="1"/>
</dbReference>
<dbReference type="PRINTS" id="PR00163">
    <property type="entry name" value="RUBREDOXIN"/>
</dbReference>
<keyword evidence="3" id="KW-0813">Transport</keyword>
<evidence type="ECO:0000256" key="1">
    <source>
        <dbReference type="ARBA" id="ARBA00001965"/>
    </source>
</evidence>
<dbReference type="KEGG" id="mmob:F6R98_20960"/>
<evidence type="ECO:0000259" key="8">
    <source>
        <dbReference type="PROSITE" id="PS50903"/>
    </source>
</evidence>
<comment type="cofactor">
    <cofactor evidence="1 7">
        <name>Fe(3+)</name>
        <dbReference type="ChEBI" id="CHEBI:29034"/>
    </cofactor>
</comment>
<evidence type="ECO:0000256" key="4">
    <source>
        <dbReference type="ARBA" id="ARBA00022723"/>
    </source>
</evidence>
<dbReference type="GO" id="GO:0009055">
    <property type="term" value="F:electron transfer activity"/>
    <property type="evidence" value="ECO:0007669"/>
    <property type="project" value="TreeGrafter"/>
</dbReference>
<protein>
    <recommendedName>
        <fullName evidence="7">Rubredoxin</fullName>
    </recommendedName>
</protein>
<dbReference type="Pfam" id="PF00301">
    <property type="entry name" value="Rubredoxin"/>
    <property type="match status" value="1"/>
</dbReference>
<dbReference type="CDD" id="cd00730">
    <property type="entry name" value="rubredoxin"/>
    <property type="match status" value="1"/>
</dbReference>
<evidence type="ECO:0000313" key="9">
    <source>
        <dbReference type="EMBL" id="QFY44795.1"/>
    </source>
</evidence>
<dbReference type="GO" id="GO:0005506">
    <property type="term" value="F:iron ion binding"/>
    <property type="evidence" value="ECO:0007669"/>
    <property type="project" value="UniProtKB-UniRule"/>
</dbReference>
<dbReference type="RefSeq" id="WP_153250760.1">
    <property type="nucleotide sequence ID" value="NZ_CP044205.1"/>
</dbReference>
<accession>A0A5Q0BLI5</accession>
<keyword evidence="6 7" id="KW-0408">Iron</keyword>
<feature type="domain" description="Rubredoxin-like" evidence="8">
    <location>
        <begin position="4"/>
        <end position="55"/>
    </location>
</feature>
<dbReference type="OrthoDB" id="9800607at2"/>
<dbReference type="InterPro" id="IPR024935">
    <property type="entry name" value="Rubredoxin_dom"/>
</dbReference>